<dbReference type="PANTHER" id="PTHR46233">
    <property type="entry name" value="HYDROXYACYLGLUTATHIONE HYDROLASE GLOC"/>
    <property type="match status" value="1"/>
</dbReference>
<keyword evidence="3" id="KW-0378">Hydrolase</keyword>
<gene>
    <name evidence="7" type="ORF">ACAT0790_LOCUS67607</name>
</gene>
<sequence>MANYCYLVVNTHDRTAIAIDAAWDVVGLYKLADKLGVKVKGSIYTHYHFDHCGGEVNPMFTQGRKVCLQGAKDIENRGGQVWAGKGDEQMIKDQCSLANTVEALEDGAALDCGDLVLHIVRTPGHTPGSICVFAAPQCLSPRAGLGKTPLLEQTTKAEAGMLITGDTLFVGSCGRTDFPGSSQEQMFASLSRLSKMNPEVLVLPGHGYSPEPFTTIGKERASNQMVQMGMQLNPKPPPLPPCAACDGTGKCGPKGFVIGRKVRIQGLTSEAGKTLNRRQGVVQRYDSSKERYQVLMLAATEVKLLKPDNLDSARAPEQEAAPAPPPAPDVD</sequence>
<evidence type="ECO:0000256" key="4">
    <source>
        <dbReference type="ARBA" id="ARBA00022833"/>
    </source>
</evidence>
<dbReference type="EMBL" id="HBGE01113316">
    <property type="protein sequence ID" value="CAD9190832.1"/>
    <property type="molecule type" value="Transcribed_RNA"/>
</dbReference>
<dbReference type="GO" id="GO:0046872">
    <property type="term" value="F:metal ion binding"/>
    <property type="evidence" value="ECO:0007669"/>
    <property type="project" value="UniProtKB-KW"/>
</dbReference>
<feature type="domain" description="Metallo-beta-lactamase" evidence="6">
    <location>
        <begin position="2"/>
        <end position="206"/>
    </location>
</feature>
<keyword evidence="4" id="KW-0862">Zinc</keyword>
<proteinExistence type="predicted"/>
<evidence type="ECO:0000256" key="3">
    <source>
        <dbReference type="ARBA" id="ARBA00022801"/>
    </source>
</evidence>
<organism evidence="7">
    <name type="scientific">Alexandrium catenella</name>
    <name type="common">Red tide dinoflagellate</name>
    <name type="synonym">Gonyaulax catenella</name>
    <dbReference type="NCBI Taxonomy" id="2925"/>
    <lineage>
        <taxon>Eukaryota</taxon>
        <taxon>Sar</taxon>
        <taxon>Alveolata</taxon>
        <taxon>Dinophyceae</taxon>
        <taxon>Gonyaulacales</taxon>
        <taxon>Pyrocystaceae</taxon>
        <taxon>Alexandrium</taxon>
    </lineage>
</organism>
<evidence type="ECO:0000256" key="5">
    <source>
        <dbReference type="SAM" id="MobiDB-lite"/>
    </source>
</evidence>
<dbReference type="InterPro" id="IPR036866">
    <property type="entry name" value="RibonucZ/Hydroxyglut_hydro"/>
</dbReference>
<evidence type="ECO:0000256" key="2">
    <source>
        <dbReference type="ARBA" id="ARBA00022723"/>
    </source>
</evidence>
<dbReference type="InterPro" id="IPR001279">
    <property type="entry name" value="Metallo-B-lactamas"/>
</dbReference>
<dbReference type="SUPFAM" id="SSF56281">
    <property type="entry name" value="Metallo-hydrolase/oxidoreductase"/>
    <property type="match status" value="1"/>
</dbReference>
<accession>A0A7S1SD01</accession>
<reference evidence="7" key="1">
    <citation type="submission" date="2021-01" db="EMBL/GenBank/DDBJ databases">
        <authorList>
            <person name="Corre E."/>
            <person name="Pelletier E."/>
            <person name="Niang G."/>
            <person name="Scheremetjew M."/>
            <person name="Finn R."/>
            <person name="Kale V."/>
            <person name="Holt S."/>
            <person name="Cochrane G."/>
            <person name="Meng A."/>
            <person name="Brown T."/>
            <person name="Cohen L."/>
        </authorList>
    </citation>
    <scope>NUCLEOTIDE SEQUENCE</scope>
    <source>
        <strain evidence="7">OF101</strain>
    </source>
</reference>
<dbReference type="Gene3D" id="3.60.15.10">
    <property type="entry name" value="Ribonuclease Z/Hydroxyacylglutathione hydrolase-like"/>
    <property type="match status" value="1"/>
</dbReference>
<dbReference type="Pfam" id="PF00753">
    <property type="entry name" value="Lactamase_B"/>
    <property type="match status" value="2"/>
</dbReference>
<feature type="compositionally biased region" description="Basic and acidic residues" evidence="5">
    <location>
        <begin position="306"/>
        <end position="317"/>
    </location>
</feature>
<evidence type="ECO:0000313" key="7">
    <source>
        <dbReference type="EMBL" id="CAD9190832.1"/>
    </source>
</evidence>
<dbReference type="InterPro" id="IPR051453">
    <property type="entry name" value="MBL_Glyoxalase_II"/>
</dbReference>
<evidence type="ECO:0000259" key="6">
    <source>
        <dbReference type="SMART" id="SM00849"/>
    </source>
</evidence>
<feature type="compositionally biased region" description="Pro residues" evidence="5">
    <location>
        <begin position="322"/>
        <end position="331"/>
    </location>
</feature>
<comment type="cofactor">
    <cofactor evidence="1">
        <name>Zn(2+)</name>
        <dbReference type="ChEBI" id="CHEBI:29105"/>
    </cofactor>
</comment>
<feature type="region of interest" description="Disordered" evidence="5">
    <location>
        <begin position="306"/>
        <end position="331"/>
    </location>
</feature>
<dbReference type="GO" id="GO:0016787">
    <property type="term" value="F:hydrolase activity"/>
    <property type="evidence" value="ECO:0007669"/>
    <property type="project" value="UniProtKB-KW"/>
</dbReference>
<evidence type="ECO:0000256" key="1">
    <source>
        <dbReference type="ARBA" id="ARBA00001947"/>
    </source>
</evidence>
<protein>
    <recommendedName>
        <fullName evidence="6">Metallo-beta-lactamase domain-containing protein</fullName>
    </recommendedName>
</protein>
<name>A0A7S1SD01_ALECA</name>
<dbReference type="AlphaFoldDB" id="A0A7S1SD01"/>
<dbReference type="SMART" id="SM00849">
    <property type="entry name" value="Lactamase_B"/>
    <property type="match status" value="1"/>
</dbReference>
<keyword evidence="2" id="KW-0479">Metal-binding</keyword>
<dbReference type="PANTHER" id="PTHR46233:SF3">
    <property type="entry name" value="HYDROXYACYLGLUTATHIONE HYDROLASE GLOC"/>
    <property type="match status" value="1"/>
</dbReference>